<protein>
    <submittedName>
        <fullName evidence="3">Uncharacterized protein</fullName>
    </submittedName>
</protein>
<dbReference type="AlphaFoldDB" id="A0A3N4HE21"/>
<reference evidence="3 4" key="1">
    <citation type="journal article" date="2018" name="Nat. Ecol. Evol.">
        <title>Pezizomycetes genomes reveal the molecular basis of ectomycorrhizal truffle lifestyle.</title>
        <authorList>
            <person name="Murat C."/>
            <person name="Payen T."/>
            <person name="Noel B."/>
            <person name="Kuo A."/>
            <person name="Morin E."/>
            <person name="Chen J."/>
            <person name="Kohler A."/>
            <person name="Krizsan K."/>
            <person name="Balestrini R."/>
            <person name="Da Silva C."/>
            <person name="Montanini B."/>
            <person name="Hainaut M."/>
            <person name="Levati E."/>
            <person name="Barry K.W."/>
            <person name="Belfiori B."/>
            <person name="Cichocki N."/>
            <person name="Clum A."/>
            <person name="Dockter R.B."/>
            <person name="Fauchery L."/>
            <person name="Guy J."/>
            <person name="Iotti M."/>
            <person name="Le Tacon F."/>
            <person name="Lindquist E.A."/>
            <person name="Lipzen A."/>
            <person name="Malagnac F."/>
            <person name="Mello A."/>
            <person name="Molinier V."/>
            <person name="Miyauchi S."/>
            <person name="Poulain J."/>
            <person name="Riccioni C."/>
            <person name="Rubini A."/>
            <person name="Sitrit Y."/>
            <person name="Splivallo R."/>
            <person name="Traeger S."/>
            <person name="Wang M."/>
            <person name="Zifcakova L."/>
            <person name="Wipf D."/>
            <person name="Zambonelli A."/>
            <person name="Paolocci F."/>
            <person name="Nowrousian M."/>
            <person name="Ottonello S."/>
            <person name="Baldrian P."/>
            <person name="Spatafora J.W."/>
            <person name="Henrissat B."/>
            <person name="Nagy L.G."/>
            <person name="Aury J.M."/>
            <person name="Wincker P."/>
            <person name="Grigoriev I.V."/>
            <person name="Bonfante P."/>
            <person name="Martin F.M."/>
        </authorList>
    </citation>
    <scope>NUCLEOTIDE SEQUENCE [LARGE SCALE GENOMIC DNA]</scope>
    <source>
        <strain evidence="3 4">RN42</strain>
    </source>
</reference>
<organism evidence="3 4">
    <name type="scientific">Ascobolus immersus RN42</name>
    <dbReference type="NCBI Taxonomy" id="1160509"/>
    <lineage>
        <taxon>Eukaryota</taxon>
        <taxon>Fungi</taxon>
        <taxon>Dikarya</taxon>
        <taxon>Ascomycota</taxon>
        <taxon>Pezizomycotina</taxon>
        <taxon>Pezizomycetes</taxon>
        <taxon>Pezizales</taxon>
        <taxon>Ascobolaceae</taxon>
        <taxon>Ascobolus</taxon>
    </lineage>
</organism>
<keyword evidence="4" id="KW-1185">Reference proteome</keyword>
<keyword evidence="2" id="KW-0472">Membrane</keyword>
<evidence type="ECO:0000256" key="2">
    <source>
        <dbReference type="SAM" id="Phobius"/>
    </source>
</evidence>
<gene>
    <name evidence="3" type="ORF">BJ508DRAFT_419911</name>
</gene>
<proteinExistence type="predicted"/>
<accession>A0A3N4HE21</accession>
<dbReference type="Proteomes" id="UP000275078">
    <property type="component" value="Unassembled WGS sequence"/>
</dbReference>
<feature type="transmembrane region" description="Helical" evidence="2">
    <location>
        <begin position="99"/>
        <end position="119"/>
    </location>
</feature>
<dbReference type="EMBL" id="ML119927">
    <property type="protein sequence ID" value="RPA71456.1"/>
    <property type="molecule type" value="Genomic_DNA"/>
</dbReference>
<keyword evidence="2" id="KW-0812">Transmembrane</keyword>
<sequence length="781" mass="88581">MSPDRKYPYIELHERSNPDEANTEYQGGPADEPNNDGNTLVQPNTDGYALRRFYLRAIVGIVTPIVVTLFYAYISWNHLYGPSADPENPINIGPGSSRFVFYGWFVVGTIGINLSSYGLQGAEAAMLMDRRWGADNALQLLMHCDTSWSGPGGWMKIVRKWSHLVGLGRKERSHPSRLWMLLACLTAMVFVAFPLSGLTMELSDGYKIIEGYHPITTGRDYWTLNQRNNMEFGEMVASFWISGTSAKLPGLGIAYTEKGIDRRNIPFLSEVPTTLPGNVEKDFPDLFLPSQGMTPFRGETWGLRMRYGCAVVSNRSEFSILDQHIRAFNQTELDRYLKYSYQENFNSTYGKEANEWAWYNDNSSVISMSNWDSARAYRNESSLDSAKIPTFVQLGLSDFPKEIQLSGVPGHKQYRYHDRQLMRFDSRSYNKEHVMELAMFQYLGDIPSSRPDLLEKYQSIEGLDDVYTVSNDLYYWEPMKMSAIGIRCTSQSQVGLATVDPVTSSFTDFKPSDSHHPKFLGSHPNEEANYGVWPLSFGPMFTLTNAFAEVPTIRIKDAGEAGAEKRKTFITSGRKGKAVPHYPPFDQSMLKRSIESLYALYGRSLMYDKAIDIDETVFQNFFPNGSIYTLDSRKAEVEEGAEGLGIKGVDSMYFHAFENLNVTGTHQKRVLVRGTLGWQVIMALFIIWCACSVALVSMYGFRRRWSETLDSYSMFRFGADFGDEIQKKRDFSDTKDYEQCPSLKEIPGLVGDSRPESNPGKISLIWRGDYRPGFKTKTFAA</sequence>
<feature type="transmembrane region" description="Helical" evidence="2">
    <location>
        <begin position="676"/>
        <end position="701"/>
    </location>
</feature>
<feature type="compositionally biased region" description="Basic and acidic residues" evidence="1">
    <location>
        <begin position="1"/>
        <end position="18"/>
    </location>
</feature>
<feature type="transmembrane region" description="Helical" evidence="2">
    <location>
        <begin position="178"/>
        <end position="198"/>
    </location>
</feature>
<feature type="region of interest" description="Disordered" evidence="1">
    <location>
        <begin position="1"/>
        <end position="40"/>
    </location>
</feature>
<feature type="transmembrane region" description="Helical" evidence="2">
    <location>
        <begin position="53"/>
        <end position="74"/>
    </location>
</feature>
<evidence type="ECO:0000256" key="1">
    <source>
        <dbReference type="SAM" id="MobiDB-lite"/>
    </source>
</evidence>
<keyword evidence="2" id="KW-1133">Transmembrane helix</keyword>
<dbReference type="OrthoDB" id="5287717at2759"/>
<name>A0A3N4HE21_ASCIM</name>
<evidence type="ECO:0000313" key="4">
    <source>
        <dbReference type="Proteomes" id="UP000275078"/>
    </source>
</evidence>
<evidence type="ECO:0000313" key="3">
    <source>
        <dbReference type="EMBL" id="RPA71456.1"/>
    </source>
</evidence>